<organism evidence="1 2">
    <name type="scientific">Naganishia adeliensis</name>
    <dbReference type="NCBI Taxonomy" id="92952"/>
    <lineage>
        <taxon>Eukaryota</taxon>
        <taxon>Fungi</taxon>
        <taxon>Dikarya</taxon>
        <taxon>Basidiomycota</taxon>
        <taxon>Agaricomycotina</taxon>
        <taxon>Tremellomycetes</taxon>
        <taxon>Filobasidiales</taxon>
        <taxon>Filobasidiaceae</taxon>
        <taxon>Naganishia</taxon>
    </lineage>
</organism>
<comment type="caution">
    <text evidence="1">The sequence shown here is derived from an EMBL/GenBank/DDBJ whole genome shotgun (WGS) entry which is preliminary data.</text>
</comment>
<dbReference type="Proteomes" id="UP001230649">
    <property type="component" value="Unassembled WGS sequence"/>
</dbReference>
<evidence type="ECO:0000313" key="1">
    <source>
        <dbReference type="EMBL" id="KAJ9108178.1"/>
    </source>
</evidence>
<accession>A0ACC2W9P7</accession>
<evidence type="ECO:0000313" key="2">
    <source>
        <dbReference type="Proteomes" id="UP001230649"/>
    </source>
</evidence>
<protein>
    <submittedName>
        <fullName evidence="1">Uncharacterized protein</fullName>
    </submittedName>
</protein>
<keyword evidence="2" id="KW-1185">Reference proteome</keyword>
<proteinExistence type="predicted"/>
<dbReference type="EMBL" id="JASBWS010000033">
    <property type="protein sequence ID" value="KAJ9108178.1"/>
    <property type="molecule type" value="Genomic_DNA"/>
</dbReference>
<gene>
    <name evidence="1" type="ORF">QFC20_003540</name>
</gene>
<name>A0ACC2W9P7_9TREE</name>
<reference evidence="1" key="1">
    <citation type="submission" date="2023-04" db="EMBL/GenBank/DDBJ databases">
        <title>Draft Genome sequencing of Naganishia species isolated from polar environments using Oxford Nanopore Technology.</title>
        <authorList>
            <person name="Leo P."/>
            <person name="Venkateswaran K."/>
        </authorList>
    </citation>
    <scope>NUCLEOTIDE SEQUENCE</scope>
    <source>
        <strain evidence="1">MNA-CCFEE 5262</strain>
    </source>
</reference>
<sequence>MPLFPSKIIFEIARHVEEDDFETMRNLSRVCRIFHAITLPLLFDTVIWDGTDERPWELTSQPCSGLEVYKDLYDDFRAYASSRCPDSARNDGEDDQEAIKNVFPSLVSILLHIPPIENTDSAQIKTSCQLHLYGTISPPDLVYACRPRPPQTLWEEYADKSSSSGENFDVDDGSSEDSWAPDRDITIDTLVLHRNARLLMAEYDEVEYPLHWVNFGINGSTPDGRTLDLRLLEYGDNTQETLDGCVWLFNNGVMACYAEPDAASNMLRLVKVICRVEMLRPMCATFRTQRPLPLSFSVCENLRQERRMFETLQVMLTTITANPRRLSAFCAHDEIFVIDGPGGESQEGSTSWRVGFTMGHYSELDDDRHVIPFVDTLERVEGDGGMIPRRVEVERVYFAHHHFSTAIASSV</sequence>